<feature type="compositionally biased region" description="Low complexity" evidence="2">
    <location>
        <begin position="748"/>
        <end position="769"/>
    </location>
</feature>
<feature type="compositionally biased region" description="Basic and acidic residues" evidence="2">
    <location>
        <begin position="669"/>
        <end position="680"/>
    </location>
</feature>
<feature type="region of interest" description="Disordered" evidence="2">
    <location>
        <begin position="126"/>
        <end position="214"/>
    </location>
</feature>
<evidence type="ECO:0000313" key="3">
    <source>
        <dbReference type="EnsemblMetazoa" id="CLYHEMP010216.1"/>
    </source>
</evidence>
<name>A0A7M5V2L6_9CNID</name>
<feature type="region of interest" description="Disordered" evidence="2">
    <location>
        <begin position="538"/>
        <end position="869"/>
    </location>
</feature>
<feature type="compositionally biased region" description="Polar residues" evidence="2">
    <location>
        <begin position="776"/>
        <end position="797"/>
    </location>
</feature>
<feature type="compositionally biased region" description="Low complexity" evidence="2">
    <location>
        <begin position="547"/>
        <end position="571"/>
    </location>
</feature>
<feature type="compositionally biased region" description="Polar residues" evidence="2">
    <location>
        <begin position="658"/>
        <end position="667"/>
    </location>
</feature>
<accession>A0A7M5V2L6</accession>
<evidence type="ECO:0000256" key="2">
    <source>
        <dbReference type="SAM" id="MobiDB-lite"/>
    </source>
</evidence>
<feature type="compositionally biased region" description="Basic and acidic residues" evidence="2">
    <location>
        <begin position="713"/>
        <end position="737"/>
    </location>
</feature>
<keyword evidence="4" id="KW-1185">Reference proteome</keyword>
<reference evidence="3" key="1">
    <citation type="submission" date="2021-01" db="UniProtKB">
        <authorList>
            <consortium name="EnsemblMetazoa"/>
        </authorList>
    </citation>
    <scope>IDENTIFICATION</scope>
</reference>
<feature type="coiled-coil region" evidence="1">
    <location>
        <begin position="221"/>
        <end position="290"/>
    </location>
</feature>
<feature type="compositionally biased region" description="Low complexity" evidence="2">
    <location>
        <begin position="94"/>
        <end position="105"/>
    </location>
</feature>
<feature type="compositionally biased region" description="Polar residues" evidence="2">
    <location>
        <begin position="170"/>
        <end position="200"/>
    </location>
</feature>
<feature type="compositionally biased region" description="Basic residues" evidence="2">
    <location>
        <begin position="835"/>
        <end position="848"/>
    </location>
</feature>
<protein>
    <submittedName>
        <fullName evidence="3">Uncharacterized protein</fullName>
    </submittedName>
</protein>
<feature type="region of interest" description="Disordered" evidence="2">
    <location>
        <begin position="316"/>
        <end position="410"/>
    </location>
</feature>
<feature type="compositionally biased region" description="Low complexity" evidence="2">
    <location>
        <begin position="151"/>
        <end position="169"/>
    </location>
</feature>
<proteinExistence type="predicted"/>
<feature type="compositionally biased region" description="Polar residues" evidence="2">
    <location>
        <begin position="808"/>
        <end position="818"/>
    </location>
</feature>
<dbReference type="AlphaFoldDB" id="A0A7M5V2L6"/>
<feature type="region of interest" description="Disordered" evidence="2">
    <location>
        <begin position="87"/>
        <end position="107"/>
    </location>
</feature>
<organism evidence="3 4">
    <name type="scientific">Clytia hemisphaerica</name>
    <dbReference type="NCBI Taxonomy" id="252671"/>
    <lineage>
        <taxon>Eukaryota</taxon>
        <taxon>Metazoa</taxon>
        <taxon>Cnidaria</taxon>
        <taxon>Hydrozoa</taxon>
        <taxon>Hydroidolina</taxon>
        <taxon>Leptothecata</taxon>
        <taxon>Obeliida</taxon>
        <taxon>Clytiidae</taxon>
        <taxon>Clytia</taxon>
    </lineage>
</organism>
<dbReference type="Proteomes" id="UP000594262">
    <property type="component" value="Unplaced"/>
</dbReference>
<dbReference type="EnsemblMetazoa" id="CLYHEMT010216.1">
    <property type="protein sequence ID" value="CLYHEMP010216.1"/>
    <property type="gene ID" value="CLYHEMG010216"/>
</dbReference>
<feature type="compositionally biased region" description="Low complexity" evidence="2">
    <location>
        <begin position="849"/>
        <end position="861"/>
    </location>
</feature>
<feature type="compositionally biased region" description="Polar residues" evidence="2">
    <location>
        <begin position="591"/>
        <end position="600"/>
    </location>
</feature>
<keyword evidence="1" id="KW-0175">Coiled coil</keyword>
<feature type="region of interest" description="Disordered" evidence="2">
    <location>
        <begin position="913"/>
        <end position="972"/>
    </location>
</feature>
<feature type="compositionally biased region" description="Basic and acidic residues" evidence="2">
    <location>
        <begin position="823"/>
        <end position="834"/>
    </location>
</feature>
<feature type="compositionally biased region" description="Polar residues" evidence="2">
    <location>
        <begin position="399"/>
        <end position="410"/>
    </location>
</feature>
<feature type="compositionally biased region" description="Low complexity" evidence="2">
    <location>
        <begin position="338"/>
        <end position="351"/>
    </location>
</feature>
<evidence type="ECO:0000256" key="1">
    <source>
        <dbReference type="SAM" id="Coils"/>
    </source>
</evidence>
<sequence>MDPSYGLPNIQNGHQLSQEQLSNLTQASRRALNQIHGLRNPSPPIYHPFPPPGNGPFLHPIFHQQLQPPPNFRPIVYGDPSFPYFVPHPHLPAQSSQHQVNQQSNARNQQQIYQYISDPAQNHRALRHQLSRKQNQPQHQSIRQQTQPSKHLNSQQNSQLPSSNHPNLNQQQASNSSRENSFNTRTQNQNPPSLPTVQRHSSSENTRDSQPLTNRAGQDLQSALRNELNTIERTLSQLQEQKDRCIQEFTVIRRLYEEGQHVRGDVSSSIATLMQERKRVSEKYKKIENNFSYFSKRKELILGLLEQNETATIPSISNLQPQPIANRKPPPLRSRHNSLSMQSSSGNSDLLTPPPTPQSPDSSGMRSPHFLLQHVEQNPKPMSEPPPLKTEPTAKEETQPSSTTVSKSRLKRTTISTCIDLTDEDAQTVSQEPSQPVVNEELSRTIDQVAEEFSQPNLAVLEARELPEISEVLSGNVTFGSAEFEKIVQNEIDKVIEPGTIEDVIVKVEQYLKEESDAHSTSSDDVRVQLYDEISDIETETQDAESQITQFTDTDIIDTQSQITETDTQITVNTESRFEETEPLPHPSPPKTQRSESNSTKENRRKSLKRLRAFEDSSDEEEHNEGDPPINDSSSSSTYDLPVLKGSVKTKKVASKYSEISKSFSPNKKSKEERTERISTFEKSFCSKKCVSREKVPSKQKKGPLAANSKQCPSKEKVLTESSTKEKKISQKCEHSHNITSKPPKQRLSPPSDTESKSSASSSRPPLKSLLHRNKTLSTNNSTPSKGSNNSSTITKTPSKKLTESYRKSQATKPTNTLAKVPDAQKFHRADQILRQRKRQQQRNRKKSTTSATVPAATSAKNISNKDKQQIDFDVYSKSKQQAIKPTLIKKSQSNMKKFDLAKEAFAPVEKKQKKILHVPKQTDKPFKAPKPLPAPKKSASVAMATAPKPVEYAQEEPATLSATSDSPSKRGEIRNFFGVFHELFGEDVAATRNDSND</sequence>
<feature type="compositionally biased region" description="Polar residues" evidence="2">
    <location>
        <begin position="132"/>
        <end position="150"/>
    </location>
</feature>
<dbReference type="GeneID" id="136815433"/>
<evidence type="ECO:0000313" key="4">
    <source>
        <dbReference type="Proteomes" id="UP000594262"/>
    </source>
</evidence>
<dbReference type="RefSeq" id="XP_066927985.1">
    <property type="nucleotide sequence ID" value="XM_067071884.1"/>
</dbReference>